<dbReference type="AlphaFoldDB" id="A0AAD4KUH7"/>
<dbReference type="PRINTS" id="PR01415">
    <property type="entry name" value="ANKYRIN"/>
</dbReference>
<organism evidence="4 5">
    <name type="scientific">Talaromyces proteolyticus</name>
    <dbReference type="NCBI Taxonomy" id="1131652"/>
    <lineage>
        <taxon>Eukaryota</taxon>
        <taxon>Fungi</taxon>
        <taxon>Dikarya</taxon>
        <taxon>Ascomycota</taxon>
        <taxon>Pezizomycotina</taxon>
        <taxon>Eurotiomycetes</taxon>
        <taxon>Eurotiomycetidae</taxon>
        <taxon>Eurotiales</taxon>
        <taxon>Trichocomaceae</taxon>
        <taxon>Talaromyces</taxon>
        <taxon>Talaromyces sect. Bacilispori</taxon>
    </lineage>
</organism>
<evidence type="ECO:0000256" key="2">
    <source>
        <dbReference type="ARBA" id="ARBA00023043"/>
    </source>
</evidence>
<keyword evidence="1" id="KW-0677">Repeat</keyword>
<feature type="repeat" description="ANK" evidence="3">
    <location>
        <begin position="165"/>
        <end position="197"/>
    </location>
</feature>
<accession>A0AAD4KUH7</accession>
<dbReference type="SUPFAM" id="SSF48403">
    <property type="entry name" value="Ankyrin repeat"/>
    <property type="match status" value="1"/>
</dbReference>
<dbReference type="PROSITE" id="PS50088">
    <property type="entry name" value="ANK_REPEAT"/>
    <property type="match status" value="5"/>
</dbReference>
<dbReference type="PANTHER" id="PTHR24171:SF9">
    <property type="entry name" value="ANKYRIN REPEAT DOMAIN-CONTAINING PROTEIN 39"/>
    <property type="match status" value="1"/>
</dbReference>
<feature type="repeat" description="ANK" evidence="3">
    <location>
        <begin position="326"/>
        <end position="358"/>
    </location>
</feature>
<dbReference type="InterPro" id="IPR036770">
    <property type="entry name" value="Ankyrin_rpt-contain_sf"/>
</dbReference>
<dbReference type="SMART" id="SM00248">
    <property type="entry name" value="ANK"/>
    <property type="match status" value="8"/>
</dbReference>
<evidence type="ECO:0000313" key="5">
    <source>
        <dbReference type="Proteomes" id="UP001201262"/>
    </source>
</evidence>
<keyword evidence="2 3" id="KW-0040">ANK repeat</keyword>
<evidence type="ECO:0000256" key="1">
    <source>
        <dbReference type="ARBA" id="ARBA00022737"/>
    </source>
</evidence>
<name>A0AAD4KUH7_9EURO</name>
<dbReference type="InterPro" id="IPR002110">
    <property type="entry name" value="Ankyrin_rpt"/>
</dbReference>
<reference evidence="4" key="1">
    <citation type="submission" date="2021-12" db="EMBL/GenBank/DDBJ databases">
        <title>Convergent genome expansion in fungi linked to evolution of root-endophyte symbiosis.</title>
        <authorList>
            <consortium name="DOE Joint Genome Institute"/>
            <person name="Ke Y.-H."/>
            <person name="Bonito G."/>
            <person name="Liao H.-L."/>
            <person name="Looney B."/>
            <person name="Rojas-Flechas A."/>
            <person name="Nash J."/>
            <person name="Hameed K."/>
            <person name="Schadt C."/>
            <person name="Martin F."/>
            <person name="Crous P.W."/>
            <person name="Miettinen O."/>
            <person name="Magnuson J.K."/>
            <person name="Labbe J."/>
            <person name="Jacobson D."/>
            <person name="Doktycz M.J."/>
            <person name="Veneault-Fourrey C."/>
            <person name="Kuo A."/>
            <person name="Mondo S."/>
            <person name="Calhoun S."/>
            <person name="Riley R."/>
            <person name="Ohm R."/>
            <person name="LaButti K."/>
            <person name="Andreopoulos B."/>
            <person name="Pangilinan J."/>
            <person name="Nolan M."/>
            <person name="Tritt A."/>
            <person name="Clum A."/>
            <person name="Lipzen A."/>
            <person name="Daum C."/>
            <person name="Barry K."/>
            <person name="Grigoriev I.V."/>
            <person name="Vilgalys R."/>
        </authorList>
    </citation>
    <scope>NUCLEOTIDE SEQUENCE</scope>
    <source>
        <strain evidence="4">PMI_201</strain>
    </source>
</reference>
<dbReference type="Gene3D" id="1.25.40.20">
    <property type="entry name" value="Ankyrin repeat-containing domain"/>
    <property type="match status" value="5"/>
</dbReference>
<feature type="repeat" description="ANK" evidence="3">
    <location>
        <begin position="56"/>
        <end position="88"/>
    </location>
</feature>
<evidence type="ECO:0000256" key="3">
    <source>
        <dbReference type="PROSITE-ProRule" id="PRU00023"/>
    </source>
</evidence>
<feature type="repeat" description="ANK" evidence="3">
    <location>
        <begin position="359"/>
        <end position="395"/>
    </location>
</feature>
<keyword evidence="5" id="KW-1185">Reference proteome</keyword>
<gene>
    <name evidence="4" type="ORF">BGW36DRAFT_408214</name>
</gene>
<dbReference type="GeneID" id="70249363"/>
<dbReference type="PANTHER" id="PTHR24171">
    <property type="entry name" value="ANKYRIN REPEAT DOMAIN-CONTAINING PROTEIN 39-RELATED"/>
    <property type="match status" value="1"/>
</dbReference>
<dbReference type="EMBL" id="JAJTJA010000007">
    <property type="protein sequence ID" value="KAH8696299.1"/>
    <property type="molecule type" value="Genomic_DNA"/>
</dbReference>
<proteinExistence type="predicted"/>
<evidence type="ECO:0000313" key="4">
    <source>
        <dbReference type="EMBL" id="KAH8696299.1"/>
    </source>
</evidence>
<protein>
    <submittedName>
        <fullName evidence="4">Ankyrin repeat-containing protein</fullName>
    </submittedName>
</protein>
<feature type="repeat" description="ANK" evidence="3">
    <location>
        <begin position="92"/>
        <end position="124"/>
    </location>
</feature>
<dbReference type="Pfam" id="PF00023">
    <property type="entry name" value="Ank"/>
    <property type="match status" value="1"/>
</dbReference>
<dbReference type="RefSeq" id="XP_046071237.1">
    <property type="nucleotide sequence ID" value="XM_046219076.1"/>
</dbReference>
<dbReference type="PROSITE" id="PS50297">
    <property type="entry name" value="ANK_REP_REGION"/>
    <property type="match status" value="4"/>
</dbReference>
<comment type="caution">
    <text evidence="4">The sequence shown here is derived from an EMBL/GenBank/DDBJ whole genome shotgun (WGS) entry which is preliminary data.</text>
</comment>
<dbReference type="Pfam" id="PF12796">
    <property type="entry name" value="Ank_2"/>
    <property type="match status" value="3"/>
</dbReference>
<dbReference type="Proteomes" id="UP001201262">
    <property type="component" value="Unassembled WGS sequence"/>
</dbReference>
<sequence length="460" mass="50656">MEEVLQSWASPIWAPDTMNYRKFFNASVSGDMQAIQEVLTSGEIDINACPDYMDWEGATALHQAAEHGHLELVRLLISHGAEIERRDHSPVGPKTALHIAAHNEHLAIVQELIQNGADVTTRGEMGGPLLNFVLWNIRSVSDKIYEIIDLVLSQGYDINSWYMDMGGTVLHQASEIGDLTLIRFLVDRGADCNYTAPTYEDYTVLHSAVTYKQIDACRLLIELGAQVTPSAFGQAFSMEMVELLHPHLSQSDISTSGILDHASVDFVRDLLARQIVNVNDVNLSGESALFGACIQRKSTAKLEVLLEFGADPHVRISRVVPGQIFKGDTPLHWAVLFTSSTGVTMLIQAGANLEARNEAGHTPLIRLAMSGPNEPRLEIFEVLVKEGVDVNAVDLEHNTALHHLAMQRMHIISSLENLVVFQLLMKAGALTNLVNSQGKTCLELFSSSAIFRESIDALYP</sequence>